<dbReference type="CDD" id="cd14791">
    <property type="entry name" value="GH36"/>
    <property type="match status" value="1"/>
</dbReference>
<evidence type="ECO:0000313" key="3">
    <source>
        <dbReference type="EMBL" id="KFI97014.1"/>
    </source>
</evidence>
<name>A0A087DNB4_9BIFI</name>
<evidence type="ECO:0000256" key="2">
    <source>
        <dbReference type="ARBA" id="ARBA00023295"/>
    </source>
</evidence>
<dbReference type="InterPro" id="IPR017853">
    <property type="entry name" value="GH"/>
</dbReference>
<keyword evidence="1 3" id="KW-0378">Hydrolase</keyword>
<organism evidence="3 4">
    <name type="scientific">Bifidobacterium stellenboschense</name>
    <dbReference type="NCBI Taxonomy" id="762211"/>
    <lineage>
        <taxon>Bacteria</taxon>
        <taxon>Bacillati</taxon>
        <taxon>Actinomycetota</taxon>
        <taxon>Actinomycetes</taxon>
        <taxon>Bifidobacteriales</taxon>
        <taxon>Bifidobacteriaceae</taxon>
        <taxon>Bifidobacterium</taxon>
    </lineage>
</organism>
<keyword evidence="4" id="KW-1185">Reference proteome</keyword>
<sequence>MANGFSWGDDALTLRFEWGDDAPVTIASVTAKDGANTVTSVLDHRIPIVELEVAGTGHWIACDKLIHTTLGRDLRYVGHHESEERGVKRLDIDVADTAAHVDVTVTYELPVGVPMFRTYATITNTAAAAAADTIDPTGTVNPTATRADVPLSIEQVTNWASAFGAPEGQKADLAAWESIEGKYDWLAEGRWHATPLRDYFPVMAQQLTNVDPRGEHRVVSTSTWSTGRFAPLAVMESKRFGLAWLFQIEHNGAWRWDIGEDTEDAYMALTGPTNVDHGWAKNLGPGESFTTVPASVALAADFDGVVRAVTAYRRAMRTQPNHIDNDKPRVIFNDYMNTIYGDPTTAKELPLIAAAAKVGIEIFCIDCGWYDDTGNWWPSVGEWLPSTTRFPGKGGMKEVIDAIRDAGMVPGLWLEPEVIGVKSPMAAKLPDSAFFQRNGHRVVEQERYVLDLRSPEARRHLDTVVDRLVDDYGVGYFKFDYNVQPGMGTDVDSDSLGDGLLGHNRAYLDWVDGVHRRHPDLILENCSSGGMREDFAQTSRFQVQSTSDQQDFRLYPTIAATAPMMVLPEQAGSWAYPQSTMGVEESAVNINTTFLGRYFLSGYINRMSDEQRTLVEESIARYKTYVQPVIAHATPFWPLGLPGWNDKVLAYGLAAPDYALVTVWDRDSDGGTVALDLARYAGRKATITPIFPDHGVETWPVHWDAVHGTAGVQVPGDGYASRTFLIRPEN</sequence>
<protein>
    <submittedName>
        <fullName evidence="3">Alpha-galactosidase</fullName>
        <ecNumber evidence="3">3.2.1.22</ecNumber>
    </submittedName>
</protein>
<dbReference type="EC" id="3.2.1.22" evidence="3"/>
<dbReference type="EMBL" id="JGZP01000014">
    <property type="protein sequence ID" value="KFI97014.1"/>
    <property type="molecule type" value="Genomic_DNA"/>
</dbReference>
<dbReference type="PANTHER" id="PTHR43053">
    <property type="entry name" value="GLYCOSIDASE FAMILY 31"/>
    <property type="match status" value="1"/>
</dbReference>
<dbReference type="eggNOG" id="COG3345">
    <property type="taxonomic scope" value="Bacteria"/>
</dbReference>
<dbReference type="STRING" id="762211.BSTEL_1925"/>
<dbReference type="Gene3D" id="3.20.20.70">
    <property type="entry name" value="Aldolase class I"/>
    <property type="match status" value="1"/>
</dbReference>
<dbReference type="InterPro" id="IPR050985">
    <property type="entry name" value="Alpha-glycosidase_related"/>
</dbReference>
<dbReference type="RefSeq" id="WP_034528975.1">
    <property type="nucleotide sequence ID" value="NZ_JGZP01000014.1"/>
</dbReference>
<keyword evidence="2 3" id="KW-0326">Glycosidase</keyword>
<dbReference type="GO" id="GO:0004557">
    <property type="term" value="F:alpha-galactosidase activity"/>
    <property type="evidence" value="ECO:0007669"/>
    <property type="project" value="UniProtKB-EC"/>
</dbReference>
<reference evidence="3 4" key="1">
    <citation type="submission" date="2014-03" db="EMBL/GenBank/DDBJ databases">
        <title>Genomics of Bifidobacteria.</title>
        <authorList>
            <person name="Ventura M."/>
            <person name="Milani C."/>
            <person name="Lugli G.A."/>
        </authorList>
    </citation>
    <scope>NUCLEOTIDE SEQUENCE [LARGE SCALE GENOMIC DNA]</scope>
    <source>
        <strain evidence="3 4">DSM 23968</strain>
    </source>
</reference>
<dbReference type="Pfam" id="PF02065">
    <property type="entry name" value="Melibiase"/>
    <property type="match status" value="1"/>
</dbReference>
<proteinExistence type="predicted"/>
<evidence type="ECO:0000256" key="1">
    <source>
        <dbReference type="ARBA" id="ARBA00022801"/>
    </source>
</evidence>
<dbReference type="SUPFAM" id="SSF51445">
    <property type="entry name" value="(Trans)glycosidases"/>
    <property type="match status" value="1"/>
</dbReference>
<dbReference type="InterPro" id="IPR002252">
    <property type="entry name" value="Glyco_hydro_36"/>
</dbReference>
<dbReference type="PANTHER" id="PTHR43053:SF3">
    <property type="entry name" value="ALPHA-GALACTOSIDASE C-RELATED"/>
    <property type="match status" value="1"/>
</dbReference>
<dbReference type="OrthoDB" id="9758822at2"/>
<dbReference type="GO" id="GO:0016052">
    <property type="term" value="P:carbohydrate catabolic process"/>
    <property type="evidence" value="ECO:0007669"/>
    <property type="project" value="InterPro"/>
</dbReference>
<comment type="caution">
    <text evidence="3">The sequence shown here is derived from an EMBL/GenBank/DDBJ whole genome shotgun (WGS) entry which is preliminary data.</text>
</comment>
<accession>A0A087DNB4</accession>
<dbReference type="InterPro" id="IPR013785">
    <property type="entry name" value="Aldolase_TIM"/>
</dbReference>
<dbReference type="Proteomes" id="UP000029004">
    <property type="component" value="Unassembled WGS sequence"/>
</dbReference>
<dbReference type="Gene3D" id="2.70.98.60">
    <property type="entry name" value="alpha-galactosidase from lactobacil brevis"/>
    <property type="match status" value="1"/>
</dbReference>
<gene>
    <name evidence="3" type="ORF">BSTEL_1925</name>
</gene>
<dbReference type="AlphaFoldDB" id="A0A087DNB4"/>
<dbReference type="InterPro" id="IPR038417">
    <property type="entry name" value="Alpga-gal_N_sf"/>
</dbReference>
<evidence type="ECO:0000313" key="4">
    <source>
        <dbReference type="Proteomes" id="UP000029004"/>
    </source>
</evidence>